<dbReference type="Gene3D" id="2.60.120.10">
    <property type="entry name" value="Jelly Rolls"/>
    <property type="match status" value="2"/>
</dbReference>
<dbReference type="CDD" id="cd00038">
    <property type="entry name" value="CAP_ED"/>
    <property type="match status" value="2"/>
</dbReference>
<feature type="domain" description="Cyclic nucleotide-binding" evidence="2">
    <location>
        <begin position="101"/>
        <end position="218"/>
    </location>
</feature>
<evidence type="ECO:0000256" key="1">
    <source>
        <dbReference type="SAM" id="MobiDB-lite"/>
    </source>
</evidence>
<dbReference type="PANTHER" id="PTHR23011:SF28">
    <property type="entry name" value="CYCLIC NUCLEOTIDE-BINDING DOMAIN CONTAINING PROTEIN"/>
    <property type="match status" value="1"/>
</dbReference>
<dbReference type="InterPro" id="IPR000595">
    <property type="entry name" value="cNMP-bd_dom"/>
</dbReference>
<dbReference type="RefSeq" id="XP_012210788.1">
    <property type="nucleotide sequence ID" value="XM_012355398.1"/>
</dbReference>
<dbReference type="InterPro" id="IPR018490">
    <property type="entry name" value="cNMP-bd_dom_sf"/>
</dbReference>
<dbReference type="Proteomes" id="UP000030745">
    <property type="component" value="Unassembled WGS sequence"/>
</dbReference>
<keyword evidence="4" id="KW-1185">Reference proteome</keyword>
<evidence type="ECO:0000313" key="3">
    <source>
        <dbReference type="EMBL" id="KDO18511.1"/>
    </source>
</evidence>
<dbReference type="PANTHER" id="PTHR23011">
    <property type="entry name" value="CYCLIC NUCLEOTIDE-BINDING DOMAIN CONTAINING PROTEIN"/>
    <property type="match status" value="1"/>
</dbReference>
<proteinExistence type="predicted"/>
<feature type="region of interest" description="Disordered" evidence="1">
    <location>
        <begin position="442"/>
        <end position="485"/>
    </location>
</feature>
<dbReference type="SUPFAM" id="SSF51206">
    <property type="entry name" value="cAMP-binding domain-like"/>
    <property type="match status" value="2"/>
</dbReference>
<name>A0A067BW33_SAPPC</name>
<dbReference type="STRING" id="695850.A0A067BW33"/>
<dbReference type="EMBL" id="KK583426">
    <property type="protein sequence ID" value="KDO18511.1"/>
    <property type="molecule type" value="Genomic_DNA"/>
</dbReference>
<dbReference type="KEGG" id="spar:SPRG_16169"/>
<feature type="domain" description="Cyclic nucleotide-binding" evidence="2">
    <location>
        <begin position="222"/>
        <end position="269"/>
    </location>
</feature>
<feature type="region of interest" description="Disordered" evidence="1">
    <location>
        <begin position="394"/>
        <end position="417"/>
    </location>
</feature>
<accession>A0A067BW33</accession>
<dbReference type="PROSITE" id="PS50042">
    <property type="entry name" value="CNMP_BINDING_3"/>
    <property type="match status" value="2"/>
</dbReference>
<evidence type="ECO:0000313" key="4">
    <source>
        <dbReference type="Proteomes" id="UP000030745"/>
    </source>
</evidence>
<dbReference type="InterPro" id="IPR014710">
    <property type="entry name" value="RmlC-like_jellyroll"/>
</dbReference>
<dbReference type="AlphaFoldDB" id="A0A067BW33"/>
<gene>
    <name evidence="3" type="ORF">SPRG_16169</name>
</gene>
<evidence type="ECO:0000259" key="2">
    <source>
        <dbReference type="PROSITE" id="PS50042"/>
    </source>
</evidence>
<dbReference type="OrthoDB" id="2021138at2759"/>
<feature type="compositionally biased region" description="Basic and acidic residues" evidence="1">
    <location>
        <begin position="403"/>
        <end position="412"/>
    </location>
</feature>
<protein>
    <recommendedName>
        <fullName evidence="2">Cyclic nucleotide-binding domain-containing protein</fullName>
    </recommendedName>
</protein>
<dbReference type="PROSITE" id="PS00889">
    <property type="entry name" value="CNMP_BINDING_2"/>
    <property type="match status" value="1"/>
</dbReference>
<dbReference type="VEuPathDB" id="FungiDB:SPRG_16169"/>
<sequence length="485" mass="54310">MEMRRLTTPVVIDNDDDDDDMGRRLEAPASGACKDPAGPESADIFPRWLVERKDFQTFFPRFSNKVILEDDKLRHAAQKDPDARNGIDIQLLSKWLVNVPALKSLNVPQAGELAKRMRWASVDPLEFVFHKGDIGDACYILVTGEVYVVVNNERVGTLKKGMSFGEVALELEDARRTADIQASERGAELLVIRGEDYQKNVFRYQAKRRKKLTRWLRNDIAIFRDFSDNKLRYFESVSVDLFLHAGNCVYMEGEDVGALYFVKSGSISLEKNVLFETKHRRPVTVHSWVVQSHKTSVQVPCFTVEATGSFGMEFFVQLPARSHTAVVLTDTHLVAINKVDCASTMHTFSVKAVDRLCEKYRDIWNATVTSTQKQVRAYNRHQRHSSALVPQVGANSPVFVRQRHPDSKEEQPNHQFPSLERAAWTATNAVVAKAQRGCDPATTNFSLSSSTSSPTLGSTTASMLSSMSASVSSTVSMKSLPRLSS</sequence>
<feature type="region of interest" description="Disordered" evidence="1">
    <location>
        <begin position="1"/>
        <end position="39"/>
    </location>
</feature>
<dbReference type="GeneID" id="24137817"/>
<dbReference type="Pfam" id="PF00027">
    <property type="entry name" value="cNMP_binding"/>
    <property type="match status" value="1"/>
</dbReference>
<organism evidence="3 4">
    <name type="scientific">Saprolegnia parasitica (strain CBS 223.65)</name>
    <dbReference type="NCBI Taxonomy" id="695850"/>
    <lineage>
        <taxon>Eukaryota</taxon>
        <taxon>Sar</taxon>
        <taxon>Stramenopiles</taxon>
        <taxon>Oomycota</taxon>
        <taxon>Saprolegniomycetes</taxon>
        <taxon>Saprolegniales</taxon>
        <taxon>Saprolegniaceae</taxon>
        <taxon>Saprolegnia</taxon>
    </lineage>
</organism>
<dbReference type="InterPro" id="IPR018488">
    <property type="entry name" value="cNMP-bd_CS"/>
</dbReference>
<dbReference type="SMART" id="SM00100">
    <property type="entry name" value="cNMP"/>
    <property type="match status" value="1"/>
</dbReference>
<reference evidence="3 4" key="1">
    <citation type="journal article" date="2013" name="PLoS Genet.">
        <title>Distinctive expansion of potential virulence genes in the genome of the oomycete fish pathogen Saprolegnia parasitica.</title>
        <authorList>
            <person name="Jiang R.H."/>
            <person name="de Bruijn I."/>
            <person name="Haas B.J."/>
            <person name="Belmonte R."/>
            <person name="Lobach L."/>
            <person name="Christie J."/>
            <person name="van den Ackerveken G."/>
            <person name="Bottin A."/>
            <person name="Bulone V."/>
            <person name="Diaz-Moreno S.M."/>
            <person name="Dumas B."/>
            <person name="Fan L."/>
            <person name="Gaulin E."/>
            <person name="Govers F."/>
            <person name="Grenville-Briggs L.J."/>
            <person name="Horner N.R."/>
            <person name="Levin J.Z."/>
            <person name="Mammella M."/>
            <person name="Meijer H.J."/>
            <person name="Morris P."/>
            <person name="Nusbaum C."/>
            <person name="Oome S."/>
            <person name="Phillips A.J."/>
            <person name="van Rooyen D."/>
            <person name="Rzeszutek E."/>
            <person name="Saraiva M."/>
            <person name="Secombes C.J."/>
            <person name="Seidl M.F."/>
            <person name="Snel B."/>
            <person name="Stassen J.H."/>
            <person name="Sykes S."/>
            <person name="Tripathy S."/>
            <person name="van den Berg H."/>
            <person name="Vega-Arreguin J.C."/>
            <person name="Wawra S."/>
            <person name="Young S.K."/>
            <person name="Zeng Q."/>
            <person name="Dieguez-Uribeondo J."/>
            <person name="Russ C."/>
            <person name="Tyler B.M."/>
            <person name="van West P."/>
        </authorList>
    </citation>
    <scope>NUCLEOTIDE SEQUENCE [LARGE SCALE GENOMIC DNA]</scope>
    <source>
        <strain evidence="3 4">CBS 223.65</strain>
    </source>
</reference>